<evidence type="ECO:0000313" key="2">
    <source>
        <dbReference type="EMBL" id="LAA25831.1"/>
    </source>
</evidence>
<protein>
    <submittedName>
        <fullName evidence="2">Uncharacterized protein</fullName>
    </submittedName>
</protein>
<name>A0A2H6N758_9SAUR</name>
<feature type="region of interest" description="Disordered" evidence="1">
    <location>
        <begin position="96"/>
        <end position="131"/>
    </location>
</feature>
<evidence type="ECO:0000256" key="1">
    <source>
        <dbReference type="SAM" id="MobiDB-lite"/>
    </source>
</evidence>
<sequence length="131" mass="14651">MPFSSLEYAESKVEDLCKEGSTQPRWWTEPSKGRQKSFLDTMPSTIGPILGYQTSGNWTSSKSFRLIPSRQLSPNTSIKDDLRKLIITTHASSRIGNRLSSSSRGSLNTVQLTAEAEKPTQKRQAKAEKDF</sequence>
<reference evidence="2" key="2">
    <citation type="submission" date="2017-12" db="EMBL/GenBank/DDBJ databases">
        <title>Coralsnake Venomics: Analyses of Venom Gland Transcriptomes and Proteomes of Six Brazilian Taxa.</title>
        <authorList>
            <person name="Aird S.D."/>
            <person name="Jorge da Silva N."/>
            <person name="Qiu L."/>
            <person name="Villar-Briones A."/>
            <person name="Aparecida-Saddi V."/>
            <person name="Campos-Telles M.P."/>
            <person name="Grau M."/>
            <person name="Mikheyev A.S."/>
        </authorList>
    </citation>
    <scope>NUCLEOTIDE SEQUENCE</scope>
    <source>
        <tissue evidence="2">Venom_gland</tissue>
    </source>
</reference>
<reference evidence="2" key="1">
    <citation type="submission" date="2017-07" db="EMBL/GenBank/DDBJ databases">
        <authorList>
            <person name="Mikheyev A."/>
            <person name="Grau M."/>
        </authorList>
    </citation>
    <scope>NUCLEOTIDE SEQUENCE</scope>
    <source>
        <tissue evidence="2">Venom_gland</tissue>
    </source>
</reference>
<feature type="compositionally biased region" description="Low complexity" evidence="1">
    <location>
        <begin position="96"/>
        <end position="108"/>
    </location>
</feature>
<accession>A0A2H6N758</accession>
<feature type="compositionally biased region" description="Basic and acidic residues" evidence="1">
    <location>
        <begin position="115"/>
        <end position="131"/>
    </location>
</feature>
<organism evidence="2">
    <name type="scientific">Micrurus carvalhoi</name>
    <dbReference type="NCBI Taxonomy" id="3147026"/>
    <lineage>
        <taxon>Eukaryota</taxon>
        <taxon>Metazoa</taxon>
        <taxon>Chordata</taxon>
        <taxon>Craniata</taxon>
        <taxon>Vertebrata</taxon>
        <taxon>Euteleostomi</taxon>
        <taxon>Lepidosauria</taxon>
        <taxon>Squamata</taxon>
        <taxon>Bifurcata</taxon>
        <taxon>Unidentata</taxon>
        <taxon>Episquamata</taxon>
        <taxon>Toxicofera</taxon>
        <taxon>Serpentes</taxon>
        <taxon>Colubroidea</taxon>
        <taxon>Elapidae</taxon>
        <taxon>Elapinae</taxon>
        <taxon>Micrurus</taxon>
    </lineage>
</organism>
<feature type="region of interest" description="Disordered" evidence="1">
    <location>
        <begin position="19"/>
        <end position="40"/>
    </location>
</feature>
<dbReference type="AlphaFoldDB" id="A0A2H6N758"/>
<dbReference type="EMBL" id="IACI01050855">
    <property type="protein sequence ID" value="LAA25831.1"/>
    <property type="molecule type" value="Transcribed_RNA"/>
</dbReference>
<proteinExistence type="predicted"/>